<gene>
    <name evidence="1" type="ORF">SVUK_LOCUS7174</name>
</gene>
<reference evidence="1 2" key="1">
    <citation type="submission" date="2018-11" db="EMBL/GenBank/DDBJ databases">
        <authorList>
            <consortium name="Pathogen Informatics"/>
        </authorList>
    </citation>
    <scope>NUCLEOTIDE SEQUENCE [LARGE SCALE GENOMIC DNA]</scope>
</reference>
<evidence type="ECO:0000313" key="2">
    <source>
        <dbReference type="Proteomes" id="UP000270094"/>
    </source>
</evidence>
<name>A0A3P7IQ34_STRVU</name>
<protein>
    <submittedName>
        <fullName evidence="1">Uncharacterized protein</fullName>
    </submittedName>
</protein>
<keyword evidence="2" id="KW-1185">Reference proteome</keyword>
<dbReference type="Proteomes" id="UP000270094">
    <property type="component" value="Unassembled WGS sequence"/>
</dbReference>
<accession>A0A3P7IQ34</accession>
<dbReference type="EMBL" id="UYYB01024096">
    <property type="protein sequence ID" value="VDM72176.1"/>
    <property type="molecule type" value="Genomic_DNA"/>
</dbReference>
<proteinExistence type="predicted"/>
<dbReference type="AlphaFoldDB" id="A0A3P7IQ34"/>
<organism evidence="1 2">
    <name type="scientific">Strongylus vulgaris</name>
    <name type="common">Blood worm</name>
    <dbReference type="NCBI Taxonomy" id="40348"/>
    <lineage>
        <taxon>Eukaryota</taxon>
        <taxon>Metazoa</taxon>
        <taxon>Ecdysozoa</taxon>
        <taxon>Nematoda</taxon>
        <taxon>Chromadorea</taxon>
        <taxon>Rhabditida</taxon>
        <taxon>Rhabditina</taxon>
        <taxon>Rhabditomorpha</taxon>
        <taxon>Strongyloidea</taxon>
        <taxon>Strongylidae</taxon>
        <taxon>Strongylus</taxon>
    </lineage>
</organism>
<evidence type="ECO:0000313" key="1">
    <source>
        <dbReference type="EMBL" id="VDM72176.1"/>
    </source>
</evidence>
<sequence length="74" mass="7939">MQLHTSSIRLNRLGVTEGSNGLAVVTRGAGESADSSVGVAPPGGEEEGLVVVDEGEYLPERSQPKYLLLEWWDQ</sequence>